<sequence>MARKPVVNAPQEPPGRSRRTGPGVVRTGPASAITFVVRGQMLQTGGAPRGGPALPSGFGGRGQVIQKVQPGARRSSGNDTVRMTARPGLDAVVLHIANGPSLMLHPETARDLMLAQSGLTRSAVRGASRPGDATDVAPNEVVVPVELGWQGTPAAGGPRAATRGRLGEALLSGIEVVTDLFSGPVSELAAARIGARLDQQVDPGVYRLSADALGAPLKASGHKLARVPAADPGEPLLVLLHGTFSDTHGTFGKLWQQHPQKVRDLFAHYGQRVYGLDHPTLTASPIDNALMLARALPDGARVHLLTHSRGGLVAEVLARVCAQPTLSEALLAPFKGGAHRVQLSALRQLAAELQGRDIRIERVVRVACPARGTLLASRRLDAYVSVLKWTLELAGIPVAPALLDFVAEVASHRTDPALLPGLEAMTPQSPLVQWLHGGDGPLPGQLRVVAGDIEGDSVTAWVKTLLADAFYWTDNDLVVQTRSMYGGGPRTPAGGHAAASFLLDQGGQVTHFGYFSNPRTAEAVCSGLTQDTPAGFRPIGPMSWAGSSSDGLRGMPREALVEPAASRPAVILLPGILGSHLSVDGKRVWLSMRILGGLGRLAYREDARNVRPDGAMGRSYDDLAEFLSRSHEVIEFAFDWRRPIEQEARRLADAMDQALSARSATGQPVHLLAHSMGGLVARTVQLERPEVWQRWLERPGSRLLMLGTPNGGSFVPMQVLSGDDRFGNALAAFGLPFQDHLARQIMAAMPGFIQLQAGLLDASLGLQRSERWKALAEQDMALLQDASWWHDGESQRNVYRWGVPPQAVLDQAVALHQRLDQQRTNELERFHDRVLVVVGHARFTPAGFELSGSEGLVYLDAPDDGDGRVTLDSALLPGVKAWRVDCEHGGLADAEDAFEAYRELLQHGDTQRLPPVTTARGAAAGAAARVRSRPSRQRSGPQQPPTEPSEVFRLDDEAPRPVRPQRSALRISVHNGNLKFISATVMVGHYGASTLTGTEGVVDQFIGGAMSASLAVGLYPEAPGSHQFFINHRQDPDSPLALPRPPHVVVAGLGEEGKLRGADMVHTVRQATLAWAQRVAETPGSAAAQFELCATLIGSGGVGVTAAAAAQAVAQGVREANEKLQAHGWPQVGHLRLIELYLDRATEAWHALHLLALSAPEHYALSPTVVSGIGALRRPLESGYRGTGHDFISAISEKNEAGEPIITYTLDTQRARSEARVQATQARLVSELVRRASNDANRDPQIGRTLFQLLVPVEMEASLRGSSELLLELNDGTAGIPWELLDAPNDGRGGPTQPWTIRNKLLRKLRTVRFRGQVSDARIEDAVLVIGEPLCDPVLYPPLPAARAEAVAVVQALSGPSGLDADRVHALIAPGDFLGADAATVTNALLARPYRIVHIAGHGEPELQREGQAPVLRGVVLSDGTFLGPREVEAMRVVPELVFLNCCHLAADPHHLLQGYDRAAFAAGVAKQLIRIGVRCVVAAGWAVEDDAANRFAIAFYQALLRGERFMDAVHAGRVAAYEANPQGNTWAAYQCYGDPEWVWQPDHRDPNRARAPVGQAYAAIASPVALTLALETLAVESSTQGAAPEAQREKIRHLEARFEVEWGGMGAVAEAFGVACAAAHDIERAIHWYRRALAANDASASVKASEQLANLSARLAWERVELAHREQRPARTQQRLMAQGRRDIQAALGQLGALVAICPSIERESLLGSAHKRLHLLETAAGQSRPAARAIEQMALHYRRAEALARQAGHAEWFYPALNRMAAELIAHTGTSGWPGFDPADTAQLRQSLERKRRDDPDFWSVVGLPELAMYEALAAHNLASRLPDILSVYEDLHSRAGTAWMWASVVDQAGFVLRHFAGREGAEAQAVRQLLEVLQAYAQA</sequence>
<dbReference type="Pfam" id="PF12770">
    <property type="entry name" value="CHAT"/>
    <property type="match status" value="1"/>
</dbReference>
<dbReference type="PANTHER" id="PTHR37946:SF1">
    <property type="entry name" value="SLL1969 PROTEIN"/>
    <property type="match status" value="1"/>
</dbReference>
<feature type="compositionally biased region" description="Basic and acidic residues" evidence="1">
    <location>
        <begin position="950"/>
        <end position="960"/>
    </location>
</feature>
<dbReference type="Gene3D" id="3.40.50.1820">
    <property type="entry name" value="alpha/beta hydrolase"/>
    <property type="match status" value="2"/>
</dbReference>
<evidence type="ECO:0000256" key="1">
    <source>
        <dbReference type="SAM" id="MobiDB-lite"/>
    </source>
</evidence>
<dbReference type="InterPro" id="IPR003386">
    <property type="entry name" value="LACT/PDAT_acylTrfase"/>
</dbReference>
<feature type="domain" description="DUF7379" evidence="3">
    <location>
        <begin position="237"/>
        <end position="322"/>
    </location>
</feature>
<dbReference type="OrthoDB" id="869379at2"/>
<evidence type="ECO:0008006" key="6">
    <source>
        <dbReference type="Google" id="ProtNLM"/>
    </source>
</evidence>
<dbReference type="Proteomes" id="UP001152876">
    <property type="component" value="Unassembled WGS sequence"/>
</dbReference>
<reference evidence="4" key="1">
    <citation type="submission" date="2013-01" db="EMBL/GenBank/DDBJ databases">
        <title>Genome draft of Hydrogenophaga taeniospiralis 2K1.</title>
        <authorList>
            <person name="Gomila M."/>
            <person name="Lalucat J."/>
        </authorList>
    </citation>
    <scope>NUCLEOTIDE SEQUENCE</scope>
    <source>
        <strain evidence="4">CCUG 15921</strain>
    </source>
</reference>
<feature type="compositionally biased region" description="Low complexity" evidence="1">
    <location>
        <begin position="914"/>
        <end position="929"/>
    </location>
</feature>
<dbReference type="GO" id="GO:0006629">
    <property type="term" value="P:lipid metabolic process"/>
    <property type="evidence" value="ECO:0007669"/>
    <property type="project" value="InterPro"/>
</dbReference>
<organism evidence="4 5">
    <name type="scientific">Hydrogenophaga taeniospiralis CCUG 15921</name>
    <dbReference type="NCBI Taxonomy" id="1281780"/>
    <lineage>
        <taxon>Bacteria</taxon>
        <taxon>Pseudomonadati</taxon>
        <taxon>Pseudomonadota</taxon>
        <taxon>Betaproteobacteria</taxon>
        <taxon>Burkholderiales</taxon>
        <taxon>Comamonadaceae</taxon>
        <taxon>Hydrogenophaga</taxon>
    </lineage>
</organism>
<dbReference type="SUPFAM" id="SSF53474">
    <property type="entry name" value="alpha/beta-Hydrolases"/>
    <property type="match status" value="2"/>
</dbReference>
<dbReference type="RefSeq" id="WP_068166477.1">
    <property type="nucleotide sequence ID" value="NZ_AOGK01000008.1"/>
</dbReference>
<dbReference type="InterPro" id="IPR055803">
    <property type="entry name" value="DUF7379"/>
</dbReference>
<dbReference type="InterPro" id="IPR029058">
    <property type="entry name" value="AB_hydrolase_fold"/>
</dbReference>
<evidence type="ECO:0000259" key="2">
    <source>
        <dbReference type="Pfam" id="PF12770"/>
    </source>
</evidence>
<feature type="region of interest" description="Disordered" evidence="1">
    <location>
        <begin position="909"/>
        <end position="967"/>
    </location>
</feature>
<gene>
    <name evidence="4" type="ORF">H010_10281</name>
</gene>
<feature type="region of interest" description="Disordered" evidence="1">
    <location>
        <begin position="1"/>
        <end position="27"/>
    </location>
</feature>
<protein>
    <recommendedName>
        <fullName evidence="6">CHAT domain-containing protein</fullName>
    </recommendedName>
</protein>
<name>A0A9X4NQ58_9BURK</name>
<comment type="caution">
    <text evidence="4">The sequence shown here is derived from an EMBL/GenBank/DDBJ whole genome shotgun (WGS) entry which is preliminary data.</text>
</comment>
<evidence type="ECO:0000259" key="3">
    <source>
        <dbReference type="Pfam" id="PF24096"/>
    </source>
</evidence>
<evidence type="ECO:0000313" key="4">
    <source>
        <dbReference type="EMBL" id="MDG5975640.1"/>
    </source>
</evidence>
<keyword evidence="5" id="KW-1185">Reference proteome</keyword>
<dbReference type="Pfam" id="PF24096">
    <property type="entry name" value="DUF7379"/>
    <property type="match status" value="1"/>
</dbReference>
<dbReference type="Pfam" id="PF02450">
    <property type="entry name" value="LCAT"/>
    <property type="match status" value="1"/>
</dbReference>
<dbReference type="EMBL" id="AOGK01000008">
    <property type="protein sequence ID" value="MDG5975640.1"/>
    <property type="molecule type" value="Genomic_DNA"/>
</dbReference>
<accession>A0A9X4NQ58</accession>
<dbReference type="GO" id="GO:0008374">
    <property type="term" value="F:O-acyltransferase activity"/>
    <property type="evidence" value="ECO:0007669"/>
    <property type="project" value="InterPro"/>
</dbReference>
<feature type="domain" description="CHAT" evidence="2">
    <location>
        <begin position="1246"/>
        <end position="1539"/>
    </location>
</feature>
<dbReference type="PANTHER" id="PTHR37946">
    <property type="entry name" value="SLL1969 PROTEIN"/>
    <property type="match status" value="1"/>
</dbReference>
<dbReference type="InterPro" id="IPR024983">
    <property type="entry name" value="CHAT_dom"/>
</dbReference>
<proteinExistence type="predicted"/>
<evidence type="ECO:0000313" key="5">
    <source>
        <dbReference type="Proteomes" id="UP001152876"/>
    </source>
</evidence>